<keyword evidence="2" id="KW-1185">Reference proteome</keyword>
<organism evidence="1 2">
    <name type="scientific">Ceratodon purpureus</name>
    <name type="common">Fire moss</name>
    <name type="synonym">Dicranum purpureum</name>
    <dbReference type="NCBI Taxonomy" id="3225"/>
    <lineage>
        <taxon>Eukaryota</taxon>
        <taxon>Viridiplantae</taxon>
        <taxon>Streptophyta</taxon>
        <taxon>Embryophyta</taxon>
        <taxon>Bryophyta</taxon>
        <taxon>Bryophytina</taxon>
        <taxon>Bryopsida</taxon>
        <taxon>Dicranidae</taxon>
        <taxon>Pseudoditrichales</taxon>
        <taxon>Ditrichaceae</taxon>
        <taxon>Ceratodon</taxon>
    </lineage>
</organism>
<dbReference type="AlphaFoldDB" id="A0A8T0HQ54"/>
<name>A0A8T0HQ54_CERPU</name>
<dbReference type="EMBL" id="CM026426">
    <property type="protein sequence ID" value="KAG0572713.1"/>
    <property type="molecule type" value="Genomic_DNA"/>
</dbReference>
<protein>
    <submittedName>
        <fullName evidence="1">Uncharacterized protein</fullName>
    </submittedName>
</protein>
<evidence type="ECO:0000313" key="1">
    <source>
        <dbReference type="EMBL" id="KAG0572713.1"/>
    </source>
</evidence>
<accession>A0A8T0HQ54</accession>
<dbReference type="Proteomes" id="UP000822688">
    <property type="component" value="Chromosome V"/>
</dbReference>
<gene>
    <name evidence="1" type="ORF">KC19_VG119700</name>
</gene>
<comment type="caution">
    <text evidence="1">The sequence shown here is derived from an EMBL/GenBank/DDBJ whole genome shotgun (WGS) entry which is preliminary data.</text>
</comment>
<proteinExistence type="predicted"/>
<reference evidence="1" key="1">
    <citation type="submission" date="2020-06" db="EMBL/GenBank/DDBJ databases">
        <title>WGS assembly of Ceratodon purpureus strain R40.</title>
        <authorList>
            <person name="Carey S.B."/>
            <person name="Jenkins J."/>
            <person name="Shu S."/>
            <person name="Lovell J.T."/>
            <person name="Sreedasyam A."/>
            <person name="Maumus F."/>
            <person name="Tiley G.P."/>
            <person name="Fernandez-Pozo N."/>
            <person name="Barry K."/>
            <person name="Chen C."/>
            <person name="Wang M."/>
            <person name="Lipzen A."/>
            <person name="Daum C."/>
            <person name="Saski C.A."/>
            <person name="Payton A.C."/>
            <person name="Mcbreen J.C."/>
            <person name="Conrad R.E."/>
            <person name="Kollar L.M."/>
            <person name="Olsson S."/>
            <person name="Huttunen S."/>
            <person name="Landis J.B."/>
            <person name="Wickett N.J."/>
            <person name="Johnson M.G."/>
            <person name="Rensing S.A."/>
            <person name="Grimwood J."/>
            <person name="Schmutz J."/>
            <person name="Mcdaniel S.F."/>
        </authorList>
    </citation>
    <scope>NUCLEOTIDE SEQUENCE</scope>
    <source>
        <strain evidence="1">R40</strain>
    </source>
</reference>
<evidence type="ECO:0000313" key="2">
    <source>
        <dbReference type="Proteomes" id="UP000822688"/>
    </source>
</evidence>
<sequence>MASLRYSNELGLHEFHVSVFYIQHLRQMFISIFNLFIYSWQGHKIDIQDLSCNPSRKEMDSQQSTSSFAS</sequence>